<protein>
    <submittedName>
        <fullName evidence="1">Uncharacterized protein</fullName>
    </submittedName>
</protein>
<comment type="caution">
    <text evidence="1">The sequence shown here is derived from an EMBL/GenBank/DDBJ whole genome shotgun (WGS) entry which is preliminary data.</text>
</comment>
<sequence>MEWLQWAEGKGVFKPLFSLNNPSGEISSVFAKWFAEKYVCRYPEDALAVVQRQGQIFSPLLWKNIAVNLGFSESIPEPTILAKWVEILLTAPIYPSTQGKSLNFYYKSVVVLNMPL</sequence>
<organism evidence="1 2">
    <name type="scientific">Petrotoga sibirica DSM 13575</name>
    <dbReference type="NCBI Taxonomy" id="1122956"/>
    <lineage>
        <taxon>Bacteria</taxon>
        <taxon>Thermotogati</taxon>
        <taxon>Thermotogota</taxon>
        <taxon>Thermotogae</taxon>
        <taxon>Petrotogales</taxon>
        <taxon>Petrotogaceae</taxon>
        <taxon>Petrotoga</taxon>
    </lineage>
</organism>
<dbReference type="AlphaFoldDB" id="A0A855MRS1"/>
<gene>
    <name evidence="1" type="ORF">AA80_01300</name>
</gene>
<evidence type="ECO:0000313" key="2">
    <source>
        <dbReference type="Proteomes" id="UP000237502"/>
    </source>
</evidence>
<name>A0A855MRS1_9BACT</name>
<reference evidence="1 2" key="1">
    <citation type="submission" date="2014-01" db="EMBL/GenBank/DDBJ databases">
        <title>Comparative genomics of Petrotoga.</title>
        <authorList>
            <person name="Chow K."/>
            <person name="Charchuk R."/>
            <person name="Nesbo C.L."/>
        </authorList>
    </citation>
    <scope>NUCLEOTIDE SEQUENCE [LARGE SCALE GENOMIC DNA]</scope>
    <source>
        <strain evidence="1 2">DSM 13575</strain>
    </source>
</reference>
<accession>A0A855MRS1</accession>
<proteinExistence type="predicted"/>
<dbReference type="Proteomes" id="UP000237502">
    <property type="component" value="Unassembled WGS sequence"/>
</dbReference>
<evidence type="ECO:0000313" key="1">
    <source>
        <dbReference type="EMBL" id="POZ89291.1"/>
    </source>
</evidence>
<dbReference type="EMBL" id="JAHC01000005">
    <property type="protein sequence ID" value="POZ89291.1"/>
    <property type="molecule type" value="Genomic_DNA"/>
</dbReference>